<dbReference type="Proteomes" id="UP000887579">
    <property type="component" value="Unplaced"/>
</dbReference>
<evidence type="ECO:0000313" key="1">
    <source>
        <dbReference type="Proteomes" id="UP000887579"/>
    </source>
</evidence>
<dbReference type="WBParaSite" id="ES5_v2.g24786.t1">
    <property type="protein sequence ID" value="ES5_v2.g24786.t1"/>
    <property type="gene ID" value="ES5_v2.g24786"/>
</dbReference>
<evidence type="ECO:0000313" key="2">
    <source>
        <dbReference type="WBParaSite" id="ES5_v2.g24786.t1"/>
    </source>
</evidence>
<reference evidence="2" key="1">
    <citation type="submission" date="2022-11" db="UniProtKB">
        <authorList>
            <consortium name="WormBaseParasite"/>
        </authorList>
    </citation>
    <scope>IDENTIFICATION</scope>
</reference>
<sequence length="281" mass="29553">MYLGCGGNGNRFPSRIGCMQICQPGSVKIGQGILPGSGNIGQGTYPGGNNNNPGIGQGAQPGFNSVGQRPINGIGHGINLVSRNDNNNNIGNGAQPLSSMPSIGQGTKNNTGSSIGDGTAPNNNGIGHGTNGLTNLHIQQQNKSVDIFNPFHPGPVKIGNGSWPAPAAPPSQLSTKDFINGYAQMCDTSFGVNIKMPISCGASDSCPFGYQCAGRFCCPTKENVCSQKSESGKELKEQEHVGRYAYEPQLQNCLRFSYFGAEGNFNNFKTYNDCMRFCVGS</sequence>
<organism evidence="1 2">
    <name type="scientific">Panagrolaimus sp. ES5</name>
    <dbReference type="NCBI Taxonomy" id="591445"/>
    <lineage>
        <taxon>Eukaryota</taxon>
        <taxon>Metazoa</taxon>
        <taxon>Ecdysozoa</taxon>
        <taxon>Nematoda</taxon>
        <taxon>Chromadorea</taxon>
        <taxon>Rhabditida</taxon>
        <taxon>Tylenchina</taxon>
        <taxon>Panagrolaimomorpha</taxon>
        <taxon>Panagrolaimoidea</taxon>
        <taxon>Panagrolaimidae</taxon>
        <taxon>Panagrolaimus</taxon>
    </lineage>
</organism>
<name>A0AC34G611_9BILA</name>
<accession>A0AC34G611</accession>
<protein>
    <submittedName>
        <fullName evidence="2">BPTI/Kunitz inhibitor domain-containing protein</fullName>
    </submittedName>
</protein>
<proteinExistence type="predicted"/>